<proteinExistence type="predicted"/>
<accession>A0A382VMP4</accession>
<protein>
    <submittedName>
        <fullName evidence="1">Uncharacterized protein</fullName>
    </submittedName>
</protein>
<sequence length="69" mass="7702">MVPTRFTVAKLTGQRLFFCLVTLVDQGRAGTKYWLVVQAVTDGDFVDLRGTSNLRQMPEGAASQLRLTR</sequence>
<dbReference type="AlphaFoldDB" id="A0A382VMP4"/>
<evidence type="ECO:0000313" key="1">
    <source>
        <dbReference type="EMBL" id="SVD47807.1"/>
    </source>
</evidence>
<reference evidence="1" key="1">
    <citation type="submission" date="2018-05" db="EMBL/GenBank/DDBJ databases">
        <authorList>
            <person name="Lanie J.A."/>
            <person name="Ng W.-L."/>
            <person name="Kazmierczak K.M."/>
            <person name="Andrzejewski T.M."/>
            <person name="Davidsen T.M."/>
            <person name="Wayne K.J."/>
            <person name="Tettelin H."/>
            <person name="Glass J.I."/>
            <person name="Rusch D."/>
            <person name="Podicherti R."/>
            <person name="Tsui H.-C.T."/>
            <person name="Winkler M.E."/>
        </authorList>
    </citation>
    <scope>NUCLEOTIDE SEQUENCE</scope>
</reference>
<dbReference type="EMBL" id="UINC01153216">
    <property type="protein sequence ID" value="SVD47807.1"/>
    <property type="molecule type" value="Genomic_DNA"/>
</dbReference>
<organism evidence="1">
    <name type="scientific">marine metagenome</name>
    <dbReference type="NCBI Taxonomy" id="408172"/>
    <lineage>
        <taxon>unclassified sequences</taxon>
        <taxon>metagenomes</taxon>
        <taxon>ecological metagenomes</taxon>
    </lineage>
</organism>
<gene>
    <name evidence="1" type="ORF">METZ01_LOCUS400661</name>
</gene>
<name>A0A382VMP4_9ZZZZ</name>